<accession>A0A0D6JW13</accession>
<dbReference type="PANTHER" id="PTHR33376">
    <property type="match status" value="1"/>
</dbReference>
<protein>
    <submittedName>
        <fullName evidence="5">Sialic acid-binding periplasmic protein SiaP</fullName>
    </submittedName>
</protein>
<dbReference type="Pfam" id="PF03480">
    <property type="entry name" value="DctP"/>
    <property type="match status" value="1"/>
</dbReference>
<evidence type="ECO:0000256" key="1">
    <source>
        <dbReference type="ARBA" id="ARBA00009023"/>
    </source>
</evidence>
<feature type="region of interest" description="Disordered" evidence="4">
    <location>
        <begin position="20"/>
        <end position="52"/>
    </location>
</feature>
<evidence type="ECO:0000256" key="2">
    <source>
        <dbReference type="ARBA" id="ARBA00022448"/>
    </source>
</evidence>
<keyword evidence="6" id="KW-1185">Reference proteome</keyword>
<evidence type="ECO:0000256" key="4">
    <source>
        <dbReference type="SAM" id="MobiDB-lite"/>
    </source>
</evidence>
<organism evidence="5 6">
    <name type="scientific">Haloferax massiliensis</name>
    <dbReference type="NCBI Taxonomy" id="1476858"/>
    <lineage>
        <taxon>Archaea</taxon>
        <taxon>Methanobacteriati</taxon>
        <taxon>Methanobacteriota</taxon>
        <taxon>Stenosarchaea group</taxon>
        <taxon>Halobacteria</taxon>
        <taxon>Halobacteriales</taxon>
        <taxon>Haloferacaceae</taxon>
        <taxon>Haloferax</taxon>
    </lineage>
</organism>
<dbReference type="InterPro" id="IPR038404">
    <property type="entry name" value="TRAP_DctP_sf"/>
</dbReference>
<dbReference type="AlphaFoldDB" id="A0A0D6JW13"/>
<name>A0A0D6JW13_9EURY</name>
<dbReference type="PANTHER" id="PTHR33376:SF7">
    <property type="entry name" value="C4-DICARBOXYLATE-BINDING PROTEIN DCTB"/>
    <property type="match status" value="1"/>
</dbReference>
<keyword evidence="2" id="KW-0813">Transport</keyword>
<sequence>MEQLGLLTGTGAIASMAGCMGGGSDSGNDGTTESGGSDTDTTESGGGGQSQSLIIGSVFPSGHVINEMAKEWASSVEAETDGRVAITIEESFGGEKEVMEQTQIGSIDGTIIGTRWVIDYDPKNFWVESPFVFEGWEQQRRAFQTEFFDDGRQRLREQGKQMLVNEPVYRGYRHTSGNKAFETPEDIQGVNLRVPDLTPWVNIWSGIGASPTTVAFDELYSALQQGVVDAQENPAETVRSSSLYEVQEYYTLTKHLASTGWFTLGTQALSNISDEDQTTMVDSLTSSIQDLSSSISESESQAIEALKEQGMNVVEPDRDAWLEAAKEPLQTQFENNWEPSLEEVRNI</sequence>
<comment type="similarity">
    <text evidence="1">Belongs to the bacterial solute-binding protein 7 family.</text>
</comment>
<feature type="compositionally biased region" description="Low complexity" evidence="4">
    <location>
        <begin position="26"/>
        <end position="43"/>
    </location>
</feature>
<dbReference type="CDD" id="cd13603">
    <property type="entry name" value="PBP2_TRAP_Siap_TeaA_like"/>
    <property type="match status" value="1"/>
</dbReference>
<evidence type="ECO:0000256" key="3">
    <source>
        <dbReference type="ARBA" id="ARBA00022729"/>
    </source>
</evidence>
<reference evidence="6" key="1">
    <citation type="submission" date="2015-03" db="EMBL/GenBank/DDBJ databases">
        <authorList>
            <person name="Urmite Genomes"/>
        </authorList>
    </citation>
    <scope>NUCLEOTIDE SEQUENCE [LARGE SCALE GENOMIC DNA]</scope>
    <source>
        <strain evidence="6">Arc-Hr</strain>
    </source>
</reference>
<dbReference type="Proteomes" id="UP000198902">
    <property type="component" value="Unassembled WGS sequence"/>
</dbReference>
<proteinExistence type="inferred from homology"/>
<dbReference type="NCBIfam" id="NF037995">
    <property type="entry name" value="TRAP_S1"/>
    <property type="match status" value="1"/>
</dbReference>
<evidence type="ECO:0000313" key="5">
    <source>
        <dbReference type="EMBL" id="CQR52713.1"/>
    </source>
</evidence>
<dbReference type="GO" id="GO:0055085">
    <property type="term" value="P:transmembrane transport"/>
    <property type="evidence" value="ECO:0007669"/>
    <property type="project" value="InterPro"/>
</dbReference>
<keyword evidence="3" id="KW-0732">Signal</keyword>
<dbReference type="EMBL" id="CSTE01000004">
    <property type="protein sequence ID" value="CQR52713.1"/>
    <property type="molecule type" value="Genomic_DNA"/>
</dbReference>
<dbReference type="Gene3D" id="3.40.190.170">
    <property type="entry name" value="Bacterial extracellular solute-binding protein, family 7"/>
    <property type="match status" value="1"/>
</dbReference>
<evidence type="ECO:0000313" key="6">
    <source>
        <dbReference type="Proteomes" id="UP000198902"/>
    </source>
</evidence>
<gene>
    <name evidence="5" type="primary">siaP</name>
    <name evidence="5" type="ORF">BN996_03274</name>
</gene>
<dbReference type="InterPro" id="IPR018389">
    <property type="entry name" value="DctP_fam"/>
</dbReference>